<dbReference type="PANTHER" id="PTHR30386:SF17">
    <property type="entry name" value="ALKALINE PROTEASE SECRETION PROTEIN APRE"/>
    <property type="match status" value="1"/>
</dbReference>
<keyword evidence="1" id="KW-0812">Transmembrane</keyword>
<dbReference type="PRINTS" id="PR01490">
    <property type="entry name" value="RTXTOXIND"/>
</dbReference>
<sequence length="423" mass="47624">MNALLAELDEKQYEDLYHVDDAPLADVRQRVLSRLAWWSVVLVIIGAGMGLTIRFPDMIQVPFVVKSEVAEAMYRFPSTMYVEQTFVKVGQHVEAGTPLLEVSAPDVAALVDEFSIAGTKLAQYQQFKTASTGNERQMLALSSVQLQEDIRLKEMQLDVLQTKWTSESVKLQYEQQEAQRLFKVNQGFYRDGDISRNDLNGFEAAQLRAQYAYQTAAQNFRQDERALRQQIKSNRLEISSISQKSTKTGTDFQAEGALLRSSLEAIRKRIQGRFGAFAVTSDNHLILKAERTGTVSFVFNGEKEAAPGATVLKMIYKQAPFYASTQVNSSRIGQVKTGQAVVLKLDAYPVYEWGTVQGTISQVSLTPDEKGMFTIQIQLTDYQRLANKVRIGMQGQGNIVFADRTLADYTFRKFRKVTTELTQ</sequence>
<name>A0A7K1SB50_9BACT</name>
<proteinExistence type="predicted"/>
<feature type="domain" description="AprE-like beta-barrel" evidence="2">
    <location>
        <begin position="323"/>
        <end position="399"/>
    </location>
</feature>
<evidence type="ECO:0000313" key="4">
    <source>
        <dbReference type="Proteomes" id="UP000436006"/>
    </source>
</evidence>
<dbReference type="RefSeq" id="WP_157585268.1">
    <property type="nucleotide sequence ID" value="NZ_WPIN01000004.1"/>
</dbReference>
<evidence type="ECO:0000256" key="1">
    <source>
        <dbReference type="SAM" id="Phobius"/>
    </source>
</evidence>
<comment type="caution">
    <text evidence="3">The sequence shown here is derived from an EMBL/GenBank/DDBJ whole genome shotgun (WGS) entry which is preliminary data.</text>
</comment>
<evidence type="ECO:0000313" key="3">
    <source>
        <dbReference type="EMBL" id="MVM30898.1"/>
    </source>
</evidence>
<evidence type="ECO:0000259" key="2">
    <source>
        <dbReference type="Pfam" id="PF26002"/>
    </source>
</evidence>
<keyword evidence="1" id="KW-0472">Membrane</keyword>
<protein>
    <submittedName>
        <fullName evidence="3">HlyD family efflux transporter periplasmic adaptor subunit</fullName>
    </submittedName>
</protein>
<dbReference type="InterPro" id="IPR058982">
    <property type="entry name" value="Beta-barrel_AprE"/>
</dbReference>
<keyword evidence="1" id="KW-1133">Transmembrane helix</keyword>
<gene>
    <name evidence="3" type="ORF">GO755_12725</name>
</gene>
<feature type="transmembrane region" description="Helical" evidence="1">
    <location>
        <begin position="35"/>
        <end position="53"/>
    </location>
</feature>
<organism evidence="3 4">
    <name type="scientific">Spirosoma arboris</name>
    <dbReference type="NCBI Taxonomy" id="2682092"/>
    <lineage>
        <taxon>Bacteria</taxon>
        <taxon>Pseudomonadati</taxon>
        <taxon>Bacteroidota</taxon>
        <taxon>Cytophagia</taxon>
        <taxon>Cytophagales</taxon>
        <taxon>Cytophagaceae</taxon>
        <taxon>Spirosoma</taxon>
    </lineage>
</organism>
<keyword evidence="4" id="KW-1185">Reference proteome</keyword>
<accession>A0A7K1SB50</accession>
<reference evidence="3 4" key="1">
    <citation type="submission" date="2019-12" db="EMBL/GenBank/DDBJ databases">
        <title>Spirosoma sp. HMF4905 genome sequencing and assembly.</title>
        <authorList>
            <person name="Kang H."/>
            <person name="Cha I."/>
            <person name="Kim H."/>
            <person name="Joh K."/>
        </authorList>
    </citation>
    <scope>NUCLEOTIDE SEQUENCE [LARGE SCALE GENOMIC DNA]</scope>
    <source>
        <strain evidence="3 4">HMF4905</strain>
    </source>
</reference>
<dbReference type="InterPro" id="IPR050739">
    <property type="entry name" value="MFP"/>
</dbReference>
<dbReference type="Gene3D" id="2.40.30.170">
    <property type="match status" value="1"/>
</dbReference>
<dbReference type="AlphaFoldDB" id="A0A7K1SB50"/>
<dbReference type="PANTHER" id="PTHR30386">
    <property type="entry name" value="MEMBRANE FUSION SUBUNIT OF EMRAB-TOLC MULTIDRUG EFFLUX PUMP"/>
    <property type="match status" value="1"/>
</dbReference>
<dbReference type="EMBL" id="WPIN01000004">
    <property type="protein sequence ID" value="MVM30898.1"/>
    <property type="molecule type" value="Genomic_DNA"/>
</dbReference>
<dbReference type="Pfam" id="PF26002">
    <property type="entry name" value="Beta-barrel_AprE"/>
    <property type="match status" value="1"/>
</dbReference>
<dbReference type="Proteomes" id="UP000436006">
    <property type="component" value="Unassembled WGS sequence"/>
</dbReference>